<accession>A0A7N0VDM0</accession>
<evidence type="ECO:0000313" key="3">
    <source>
        <dbReference type="Proteomes" id="UP000594263"/>
    </source>
</evidence>
<dbReference type="NCBIfam" id="TIGR01640">
    <property type="entry name" value="F_box_assoc_1"/>
    <property type="match status" value="1"/>
</dbReference>
<dbReference type="SUPFAM" id="SSF81383">
    <property type="entry name" value="F-box domain"/>
    <property type="match status" value="1"/>
</dbReference>
<feature type="domain" description="F-box" evidence="1">
    <location>
        <begin position="4"/>
        <end position="49"/>
    </location>
</feature>
<evidence type="ECO:0000313" key="2">
    <source>
        <dbReference type="EnsemblPlants" id="Kaladp0515s0108.1.v1.1.CDS.1"/>
    </source>
</evidence>
<dbReference type="Gramene" id="Kaladp0515s0108.1.v1.1">
    <property type="protein sequence ID" value="Kaladp0515s0108.1.v1.1.CDS.1"/>
    <property type="gene ID" value="Kaladp0515s0108.v1.1"/>
</dbReference>
<proteinExistence type="predicted"/>
<dbReference type="SMART" id="SM00256">
    <property type="entry name" value="FBOX"/>
    <property type="match status" value="1"/>
</dbReference>
<dbReference type="AlphaFoldDB" id="A0A7N0VDM0"/>
<evidence type="ECO:0000259" key="1">
    <source>
        <dbReference type="PROSITE" id="PS50181"/>
    </source>
</evidence>
<dbReference type="Gene3D" id="1.20.1280.50">
    <property type="match status" value="1"/>
</dbReference>
<dbReference type="Proteomes" id="UP000594263">
    <property type="component" value="Unplaced"/>
</dbReference>
<reference evidence="2" key="1">
    <citation type="submission" date="2021-01" db="UniProtKB">
        <authorList>
            <consortium name="EnsemblPlants"/>
        </authorList>
    </citation>
    <scope>IDENTIFICATION</scope>
</reference>
<dbReference type="CDD" id="cd22157">
    <property type="entry name" value="F-box_AtFBW1-like"/>
    <property type="match status" value="1"/>
</dbReference>
<name>A0A7N0VDM0_KALFE</name>
<dbReference type="InterPro" id="IPR036047">
    <property type="entry name" value="F-box-like_dom_sf"/>
</dbReference>
<dbReference type="Pfam" id="PF07734">
    <property type="entry name" value="FBA_1"/>
    <property type="match status" value="1"/>
</dbReference>
<keyword evidence="3" id="KW-1185">Reference proteome</keyword>
<organism evidence="2 3">
    <name type="scientific">Kalanchoe fedtschenkoi</name>
    <name type="common">Lavender scallops</name>
    <name type="synonym">South American air plant</name>
    <dbReference type="NCBI Taxonomy" id="63787"/>
    <lineage>
        <taxon>Eukaryota</taxon>
        <taxon>Viridiplantae</taxon>
        <taxon>Streptophyta</taxon>
        <taxon>Embryophyta</taxon>
        <taxon>Tracheophyta</taxon>
        <taxon>Spermatophyta</taxon>
        <taxon>Magnoliopsida</taxon>
        <taxon>eudicotyledons</taxon>
        <taxon>Gunneridae</taxon>
        <taxon>Pentapetalae</taxon>
        <taxon>Saxifragales</taxon>
        <taxon>Crassulaceae</taxon>
        <taxon>Kalanchoe</taxon>
    </lineage>
</organism>
<protein>
    <recommendedName>
        <fullName evidence="1">F-box domain-containing protein</fullName>
    </recommendedName>
</protein>
<dbReference type="Pfam" id="PF00646">
    <property type="entry name" value="F-box"/>
    <property type="match status" value="1"/>
</dbReference>
<dbReference type="InterPro" id="IPR001810">
    <property type="entry name" value="F-box_dom"/>
</dbReference>
<dbReference type="PANTHER" id="PTHR31672">
    <property type="entry name" value="BNACNNG10540D PROTEIN"/>
    <property type="match status" value="1"/>
</dbReference>
<dbReference type="EnsemblPlants" id="Kaladp0515s0108.1.v1.1">
    <property type="protein sequence ID" value="Kaladp0515s0108.1.v1.1.CDS.1"/>
    <property type="gene ID" value="Kaladp0515s0108.v1.1"/>
</dbReference>
<dbReference type="InterPro" id="IPR006527">
    <property type="entry name" value="F-box-assoc_dom_typ1"/>
</dbReference>
<dbReference type="InterPro" id="IPR050796">
    <property type="entry name" value="SCF_F-box_component"/>
</dbReference>
<sequence>MKHARVDAELPDELVYSILLNLPPKTLLRFRSVSKRWNDIITSRAFAKHHCMNARSKPRADHLLQFCKWCKDDQTLYYTKLNGHVSSSCGVPPSPVKFQLPPKLYEYSDQTTKGGFWFGSSSCDGMLCTATYEPDNTATILVWNPFTRQFRRVPWPGVYTKFNTLLTSFVGFGYDHTSDDYKIVVHTYDFSASVFRTYVTALRSSNSNVWRSIEELSMPWGKRSSRAVTLDNGDVYWVSWSSGPLSDNISEEYYWKSCNPILEQGRFLILKFSFTDERLTVMPSPPKEHDLGKPMWNWQLREYEGSLYFYNYLDEFQAAAPTTHWAHIWTLIATPDNINGGSKATWVKAMQVPFGALFRSYDWLLPLGFTVSGDLVMRIFNRLHTRTDDGDLMVYLARECRFVVVHLKDDDEAGSKSVTYYHFLQTETLISPN</sequence>
<dbReference type="PROSITE" id="PS50181">
    <property type="entry name" value="FBOX"/>
    <property type="match status" value="1"/>
</dbReference>
<dbReference type="InterPro" id="IPR017451">
    <property type="entry name" value="F-box-assoc_interact_dom"/>
</dbReference>